<keyword evidence="9" id="KW-0325">Glycoprotein</keyword>
<feature type="region of interest" description="Disordered" evidence="11">
    <location>
        <begin position="625"/>
        <end position="702"/>
    </location>
</feature>
<organism evidence="12 13">
    <name type="scientific">Ascosphaera apis ARSEF 7405</name>
    <dbReference type="NCBI Taxonomy" id="392613"/>
    <lineage>
        <taxon>Eukaryota</taxon>
        <taxon>Fungi</taxon>
        <taxon>Dikarya</taxon>
        <taxon>Ascomycota</taxon>
        <taxon>Pezizomycotina</taxon>
        <taxon>Eurotiomycetes</taxon>
        <taxon>Eurotiomycetidae</taxon>
        <taxon>Onygenales</taxon>
        <taxon>Ascosphaeraceae</taxon>
        <taxon>Ascosphaera</taxon>
    </lineage>
</organism>
<evidence type="ECO:0000313" key="13">
    <source>
        <dbReference type="Proteomes" id="UP000242877"/>
    </source>
</evidence>
<keyword evidence="6 10" id="KW-0184">Conjugation</keyword>
<dbReference type="OrthoDB" id="5356111at2759"/>
<keyword evidence="4 10" id="KW-1003">Cell membrane</keyword>
<comment type="similarity">
    <text evidence="3 10">Belongs to the PRM1 family.</text>
</comment>
<evidence type="ECO:0000256" key="3">
    <source>
        <dbReference type="ARBA" id="ARBA00010780"/>
    </source>
</evidence>
<dbReference type="GO" id="GO:0005886">
    <property type="term" value="C:plasma membrane"/>
    <property type="evidence" value="ECO:0007669"/>
    <property type="project" value="UniProtKB-SubCell"/>
</dbReference>
<dbReference type="GO" id="GO:0032220">
    <property type="term" value="P:plasma membrane fusion involved in cytogamy"/>
    <property type="evidence" value="ECO:0007669"/>
    <property type="project" value="TreeGrafter"/>
</dbReference>
<dbReference type="AlphaFoldDB" id="A0A162IML4"/>
<comment type="function">
    <text evidence="1 10">Involved in cell fusion during mating by stabilizing the plasma membrane fusion event.</text>
</comment>
<dbReference type="GO" id="GO:0043332">
    <property type="term" value="C:mating projection tip"/>
    <property type="evidence" value="ECO:0007669"/>
    <property type="project" value="UniProtKB-UniRule"/>
</dbReference>
<feature type="compositionally biased region" description="Basic and acidic residues" evidence="11">
    <location>
        <begin position="625"/>
        <end position="635"/>
    </location>
</feature>
<feature type="transmembrane region" description="Helical" evidence="10">
    <location>
        <begin position="595"/>
        <end position="616"/>
    </location>
</feature>
<evidence type="ECO:0000256" key="10">
    <source>
        <dbReference type="RuleBase" id="RU366035"/>
    </source>
</evidence>
<keyword evidence="5 10" id="KW-0812">Transmembrane</keyword>
<evidence type="ECO:0000256" key="2">
    <source>
        <dbReference type="ARBA" id="ARBA00004651"/>
    </source>
</evidence>
<gene>
    <name evidence="12" type="ORF">AAP_00995</name>
</gene>
<keyword evidence="7 10" id="KW-1133">Transmembrane helix</keyword>
<evidence type="ECO:0000256" key="4">
    <source>
        <dbReference type="ARBA" id="ARBA00022475"/>
    </source>
</evidence>
<comment type="subcellular location">
    <subcellularLocation>
        <location evidence="2 10">Cell membrane</location>
        <topology evidence="2 10">Multi-pass membrane protein</topology>
    </subcellularLocation>
</comment>
<dbReference type="PANTHER" id="PTHR31030">
    <property type="entry name" value="PLASMA MEMBRANE FUSION PROTEIN PRM1"/>
    <property type="match status" value="1"/>
</dbReference>
<evidence type="ECO:0000256" key="9">
    <source>
        <dbReference type="ARBA" id="ARBA00023180"/>
    </source>
</evidence>
<sequence>MPPPPYDFGLRNVAQTTYRPDSVTPYLGFRSRMSQIWLNRWTILILLILARLLLSTSSIDTQMASAERQALSACRGVETTGSAVASMPHYMAGGLNEMTAMSLEKAVVALMDLLDMIIYGVEEILVWYINMITGMYMCLITFAVDGSIHAAMSIIDDATKFLNKTVSKIGGEVGDLVGKGGDLLNDASGGVEGFFTGGKHKDGFNIDTSKLEDKLDSIKLPSDLLDPLKKVNSSLPTFKDVQNFTDNAIKLPFEEVRKLIKKDLPKFHFNASMFPVPEKESLSFCSDNDGIDNFFQHLGKIIKTAKLIFIIVLAVAAVLACVPMAYRELRTWRLMRKQADIVHKSRERQDPMDVVYQVSRPHAARAGFKLADWVGAHDKKKTLTRWFIAYITSTPALFVLCLGVAGLLTCLFQFILLRAIKGVVPELTGEVADFSDKVIHSIQNASISWSNGTNAVIDRTNDDINQKVFGWVNTTTHGINNTLNVFMDETAKTLHKAFGGTILEDPLKTVFDCIIGMKVEAVEKGLTWVSDHAYVDFPNVPDDTFSRALQKGSDNSDGMGEFLADPGDTTSDAVSGAVIKVINAFERALITETCISAAVCGIWLVVVIMALIRAFFLSRRRDLRRGEGGEERDNEQNIPGFDTISLDDEENKRPSSLRRPAVPAPLYTQRPTMNETVVISSPLPGARFPDDDHNGFPESWPNEKRCSLSRADFDSFNSR</sequence>
<keyword evidence="13" id="KW-1185">Reference proteome</keyword>
<dbReference type="PANTHER" id="PTHR31030:SF1">
    <property type="entry name" value="PLASMA MEMBRANE FUSION PROTEIN PRM1"/>
    <property type="match status" value="1"/>
</dbReference>
<feature type="compositionally biased region" description="Basic and acidic residues" evidence="11">
    <location>
        <begin position="688"/>
        <end position="702"/>
    </location>
</feature>
<feature type="transmembrane region" description="Helical" evidence="10">
    <location>
        <begin position="36"/>
        <end position="54"/>
    </location>
</feature>
<keyword evidence="8 10" id="KW-0472">Membrane</keyword>
<reference evidence="12 13" key="1">
    <citation type="journal article" date="2016" name="Genome Biol. Evol.">
        <title>Divergent and convergent evolution of fungal pathogenicity.</title>
        <authorList>
            <person name="Shang Y."/>
            <person name="Xiao G."/>
            <person name="Zheng P."/>
            <person name="Cen K."/>
            <person name="Zhan S."/>
            <person name="Wang C."/>
        </authorList>
    </citation>
    <scope>NUCLEOTIDE SEQUENCE [LARGE SCALE GENOMIC DNA]</scope>
    <source>
        <strain evidence="12 13">ARSEF 7405</strain>
    </source>
</reference>
<dbReference type="Proteomes" id="UP000242877">
    <property type="component" value="Unassembled WGS sequence"/>
</dbReference>
<proteinExistence type="inferred from homology"/>
<name>A0A162IML4_9EURO</name>
<evidence type="ECO:0000256" key="5">
    <source>
        <dbReference type="ARBA" id="ARBA00022692"/>
    </source>
</evidence>
<feature type="transmembrane region" description="Helical" evidence="10">
    <location>
        <begin position="307"/>
        <end position="326"/>
    </location>
</feature>
<dbReference type="EMBL" id="AZGZ01000003">
    <property type="protein sequence ID" value="KZZ96222.1"/>
    <property type="molecule type" value="Genomic_DNA"/>
</dbReference>
<evidence type="ECO:0000256" key="6">
    <source>
        <dbReference type="ARBA" id="ARBA00022971"/>
    </source>
</evidence>
<evidence type="ECO:0000313" key="12">
    <source>
        <dbReference type="EMBL" id="KZZ96222.1"/>
    </source>
</evidence>
<comment type="caution">
    <text evidence="12">The sequence shown here is derived from an EMBL/GenBank/DDBJ whole genome shotgun (WGS) entry which is preliminary data.</text>
</comment>
<evidence type="ECO:0000256" key="8">
    <source>
        <dbReference type="ARBA" id="ARBA00023136"/>
    </source>
</evidence>
<dbReference type="InterPro" id="IPR026777">
    <property type="entry name" value="PRM1"/>
</dbReference>
<feature type="compositionally biased region" description="Polar residues" evidence="11">
    <location>
        <begin position="669"/>
        <end position="679"/>
    </location>
</feature>
<evidence type="ECO:0000256" key="1">
    <source>
        <dbReference type="ARBA" id="ARBA00002512"/>
    </source>
</evidence>
<accession>A0A162IML4</accession>
<protein>
    <recommendedName>
        <fullName evidence="10">Plasma membrane fusion protein PRM1</fullName>
    </recommendedName>
</protein>
<evidence type="ECO:0000256" key="11">
    <source>
        <dbReference type="SAM" id="MobiDB-lite"/>
    </source>
</evidence>
<feature type="transmembrane region" description="Helical" evidence="10">
    <location>
        <begin position="125"/>
        <end position="144"/>
    </location>
</feature>
<feature type="transmembrane region" description="Helical" evidence="10">
    <location>
        <begin position="387"/>
        <end position="416"/>
    </location>
</feature>
<evidence type="ECO:0000256" key="7">
    <source>
        <dbReference type="ARBA" id="ARBA00022989"/>
    </source>
</evidence>
<dbReference type="VEuPathDB" id="FungiDB:AAP_00995"/>